<feature type="domain" description="VOC" evidence="1">
    <location>
        <begin position="195"/>
        <end position="300"/>
    </location>
</feature>
<sequence length="301" mass="32356">MTDPFDALRLPVTPVTPDPRFAERLRARLERALLEPRSTPMTTTTDQAALDVPLATLTPYLAVDDARGALDFYVEAFGARRRGEPIVMEDGRIGHAELAVGGSVLMLADEFPELGLLGPRARGGVSQSLRLQVADVDEAVRRAMQRGAALVRAVADYPHGRQGAVDDPFGHRWILASAPTAARPAEPEPVPGHGDVAYITHVVPDTAAARRFYGEVLGWRYAAGSAEDGWHIEGTAPMAGLGGGATRPEVQLCYQVDDLAEALRRVREQGGEAGEPAPRPYGLMADCVDNQGARFYLLQSS</sequence>
<dbReference type="PROSITE" id="PS51819">
    <property type="entry name" value="VOC"/>
    <property type="match status" value="2"/>
</dbReference>
<dbReference type="InterPro" id="IPR004360">
    <property type="entry name" value="Glyas_Fos-R_dOase_dom"/>
</dbReference>
<dbReference type="Gene3D" id="3.10.180.10">
    <property type="entry name" value="2,3-Dihydroxybiphenyl 1,2-Dioxygenase, domain 1"/>
    <property type="match status" value="1"/>
</dbReference>
<dbReference type="SUPFAM" id="SSF54593">
    <property type="entry name" value="Glyoxalase/Bleomycin resistance protein/Dihydroxybiphenyl dioxygenase"/>
    <property type="match status" value="2"/>
</dbReference>
<comment type="caution">
    <text evidence="2">The sequence shown here is derived from an EMBL/GenBank/DDBJ whole genome shotgun (WGS) entry which is preliminary data.</text>
</comment>
<dbReference type="Proteomes" id="UP000323454">
    <property type="component" value="Unassembled WGS sequence"/>
</dbReference>
<dbReference type="EMBL" id="VUOB01000005">
    <property type="protein sequence ID" value="KAA2265726.1"/>
    <property type="molecule type" value="Genomic_DNA"/>
</dbReference>
<accession>A0A5B2XQN3</accession>
<gene>
    <name evidence="2" type="ORF">F0L68_03910</name>
</gene>
<name>A0A5B2XQN3_9PSEU</name>
<evidence type="ECO:0000313" key="3">
    <source>
        <dbReference type="Proteomes" id="UP000323454"/>
    </source>
</evidence>
<evidence type="ECO:0000313" key="2">
    <source>
        <dbReference type="EMBL" id="KAA2265726.1"/>
    </source>
</evidence>
<feature type="domain" description="VOC" evidence="1">
    <location>
        <begin position="53"/>
        <end position="178"/>
    </location>
</feature>
<dbReference type="PANTHER" id="PTHR34109:SF1">
    <property type="entry name" value="VOC DOMAIN-CONTAINING PROTEIN"/>
    <property type="match status" value="1"/>
</dbReference>
<dbReference type="PANTHER" id="PTHR34109">
    <property type="entry name" value="BNAUNNG04460D PROTEIN-RELATED"/>
    <property type="match status" value="1"/>
</dbReference>
<dbReference type="CDD" id="cd07246">
    <property type="entry name" value="VOC_like"/>
    <property type="match status" value="1"/>
</dbReference>
<reference evidence="2 3" key="1">
    <citation type="submission" date="2019-09" db="EMBL/GenBank/DDBJ databases">
        <title>Goodfellowia gen. nov., a new genus of the Pseudonocardineae related to Actinoalloteichus, containing Goodfellowia coeruleoviolacea gen. nov., comb. nov. gen. nov., comb. nov.</title>
        <authorList>
            <person name="Labeda D."/>
        </authorList>
    </citation>
    <scope>NUCLEOTIDE SEQUENCE [LARGE SCALE GENOMIC DNA]</scope>
    <source>
        <strain evidence="2 3">AN110305</strain>
    </source>
</reference>
<proteinExistence type="predicted"/>
<keyword evidence="3" id="KW-1185">Reference proteome</keyword>
<dbReference type="InterPro" id="IPR029068">
    <property type="entry name" value="Glyas_Bleomycin-R_OHBP_Dase"/>
</dbReference>
<organism evidence="2 3">
    <name type="scientific">Solihabitans fulvus</name>
    <dbReference type="NCBI Taxonomy" id="1892852"/>
    <lineage>
        <taxon>Bacteria</taxon>
        <taxon>Bacillati</taxon>
        <taxon>Actinomycetota</taxon>
        <taxon>Actinomycetes</taxon>
        <taxon>Pseudonocardiales</taxon>
        <taxon>Pseudonocardiaceae</taxon>
        <taxon>Solihabitans</taxon>
    </lineage>
</organism>
<dbReference type="InterPro" id="IPR041581">
    <property type="entry name" value="Glyoxalase_6"/>
</dbReference>
<dbReference type="OrthoDB" id="9795306at2"/>
<dbReference type="Gene3D" id="3.30.720.120">
    <property type="match status" value="1"/>
</dbReference>
<dbReference type="AlphaFoldDB" id="A0A5B2XQN3"/>
<evidence type="ECO:0000259" key="1">
    <source>
        <dbReference type="PROSITE" id="PS51819"/>
    </source>
</evidence>
<dbReference type="Pfam" id="PF18029">
    <property type="entry name" value="Glyoxalase_6"/>
    <property type="match status" value="1"/>
</dbReference>
<dbReference type="Pfam" id="PF00903">
    <property type="entry name" value="Glyoxalase"/>
    <property type="match status" value="1"/>
</dbReference>
<dbReference type="RefSeq" id="WP_149848011.1">
    <property type="nucleotide sequence ID" value="NZ_VUOB01000005.1"/>
</dbReference>
<dbReference type="InterPro" id="IPR037523">
    <property type="entry name" value="VOC_core"/>
</dbReference>
<dbReference type="Gene3D" id="3.30.720.110">
    <property type="match status" value="1"/>
</dbReference>
<reference evidence="2 3" key="2">
    <citation type="submission" date="2019-09" db="EMBL/GenBank/DDBJ databases">
        <authorList>
            <person name="Jin C."/>
        </authorList>
    </citation>
    <scope>NUCLEOTIDE SEQUENCE [LARGE SCALE GENOMIC DNA]</scope>
    <source>
        <strain evidence="2 3">AN110305</strain>
    </source>
</reference>
<protein>
    <submittedName>
        <fullName evidence="2">Glyoxalase</fullName>
    </submittedName>
</protein>